<keyword evidence="3" id="KW-1185">Reference proteome</keyword>
<evidence type="ECO:0000313" key="2">
    <source>
        <dbReference type="EMBL" id="NMM44904.1"/>
    </source>
</evidence>
<dbReference type="EMBL" id="JABBNT010000003">
    <property type="protein sequence ID" value="NMM44904.1"/>
    <property type="molecule type" value="Genomic_DNA"/>
</dbReference>
<evidence type="ECO:0000256" key="1">
    <source>
        <dbReference type="SAM" id="MobiDB-lite"/>
    </source>
</evidence>
<reference evidence="2 3" key="1">
    <citation type="submission" date="2020-04" db="EMBL/GenBank/DDBJ databases">
        <title>Rhodospirillaceae bacterium KN72 isolated from deep sea.</title>
        <authorList>
            <person name="Zhang D.-C."/>
        </authorList>
    </citation>
    <scope>NUCLEOTIDE SEQUENCE [LARGE SCALE GENOMIC DNA]</scope>
    <source>
        <strain evidence="2 3">KN72</strain>
    </source>
</reference>
<feature type="compositionally biased region" description="Basic and acidic residues" evidence="1">
    <location>
        <begin position="157"/>
        <end position="172"/>
    </location>
</feature>
<proteinExistence type="predicted"/>
<dbReference type="AlphaFoldDB" id="A0A7Y0HGZ1"/>
<comment type="caution">
    <text evidence="2">The sequence shown here is derived from an EMBL/GenBank/DDBJ whole genome shotgun (WGS) entry which is preliminary data.</text>
</comment>
<name>A0A7Y0HGZ1_9PROT</name>
<dbReference type="RefSeq" id="WP_169625290.1">
    <property type="nucleotide sequence ID" value="NZ_JABBNT010000003.1"/>
</dbReference>
<evidence type="ECO:0000313" key="3">
    <source>
        <dbReference type="Proteomes" id="UP000539372"/>
    </source>
</evidence>
<protein>
    <submittedName>
        <fullName evidence="2">DUF2889 domain-containing protein</fullName>
    </submittedName>
</protein>
<gene>
    <name evidence="2" type="ORF">HH303_10480</name>
</gene>
<dbReference type="Pfam" id="PF11136">
    <property type="entry name" value="DUF2889"/>
    <property type="match status" value="1"/>
</dbReference>
<dbReference type="InterPro" id="IPR021312">
    <property type="entry name" value="DUF2889"/>
</dbReference>
<organism evidence="2 3">
    <name type="scientific">Pacificispira spongiicola</name>
    <dbReference type="NCBI Taxonomy" id="2729598"/>
    <lineage>
        <taxon>Bacteria</taxon>
        <taxon>Pseudomonadati</taxon>
        <taxon>Pseudomonadota</taxon>
        <taxon>Alphaproteobacteria</taxon>
        <taxon>Rhodospirillales</taxon>
        <taxon>Rhodospirillaceae</taxon>
        <taxon>Pacificispira</taxon>
    </lineage>
</organism>
<feature type="region of interest" description="Disordered" evidence="1">
    <location>
        <begin position="147"/>
        <end position="172"/>
    </location>
</feature>
<accession>A0A7Y0HGZ1</accession>
<sequence>MPLSDPGVRRQHYHTRAIEVKGFFREDGLWDIEGHMRDTKTYTFNNHDRGDIHAGEPIHDMLLRITIDDTMLIVGAEASTESSPYSICGEIAPAYEKLIGLRIGAGFHREVKKRLGRDAGCTHLTELLYPMATVCYQTAYASRRKAREDFGLPPDPPQDKTDRKPGHLDSCHAMRLDGPVVQKAWPQFYTGE</sequence>
<dbReference type="Proteomes" id="UP000539372">
    <property type="component" value="Unassembled WGS sequence"/>
</dbReference>